<dbReference type="Proteomes" id="UP000288024">
    <property type="component" value="Unassembled WGS sequence"/>
</dbReference>
<keyword evidence="3" id="KW-1185">Reference proteome</keyword>
<dbReference type="RefSeq" id="WP_127737698.1">
    <property type="nucleotide sequence ID" value="NZ_CAJCKN010000049.1"/>
</dbReference>
<dbReference type="AlphaFoldDB" id="A0A437KEE7"/>
<gene>
    <name evidence="2" type="ORF">EM808_08265</name>
</gene>
<organism evidence="2 3">
    <name type="scientific">Niallia taxi</name>
    <dbReference type="NCBI Taxonomy" id="2499688"/>
    <lineage>
        <taxon>Bacteria</taxon>
        <taxon>Bacillati</taxon>
        <taxon>Bacillota</taxon>
        <taxon>Bacilli</taxon>
        <taxon>Bacillales</taxon>
        <taxon>Bacillaceae</taxon>
        <taxon>Niallia</taxon>
    </lineage>
</organism>
<evidence type="ECO:0000259" key="1">
    <source>
        <dbReference type="Pfam" id="PF14266"/>
    </source>
</evidence>
<dbReference type="Pfam" id="PF14266">
    <property type="entry name" value="YceG_bac"/>
    <property type="match status" value="2"/>
</dbReference>
<accession>A0A437KEE7</accession>
<protein>
    <recommendedName>
        <fullName evidence="1">Putative component of 'biosynthetic module' domain-containing protein</fullName>
    </recommendedName>
</protein>
<feature type="domain" description="Putative component of 'biosynthetic module'" evidence="1">
    <location>
        <begin position="295"/>
        <end position="519"/>
    </location>
</feature>
<sequence length="547" mass="63220">MNVNLHTLNGQILPVSMENWYTTMQQPLNSRPFYKEENGTITFGQVFVKLLGVPMDEDEYYNQLYDWVHSEDNNLELISNNHLNRVLDNKHFQAIQKVLNVLHEQNLSVNRFVAFLDGENLILKSPSPSIHRKLRESMIKLVERFAETEPTGLKSSELRRVLVDVIKWSINHLQPSLEACGGSDRLPQYLWYGTGNKSQAYFLTYLSQIGCDLVIASPNGDDVFEQIAGDVQPVFIHRYPQEKEAEEFPTEKRRRTATVAYRASKEIESILNHEGSGLYKPWQLRDYTPMSVTLKTTYDELFLLEKEKAMIRPNFEVSNGEVKIPTIFAKVFGVSSNRKEYWDRMHTLVNVEHALLIKNFPFTRAIVSDYRFHYRNALGKDGKLDIDKMMGSNYWSYGRLPIGLQKGIASSIRSICHKPRLQSLPNETSEEAAIFLFTQGLIIPADILKLLQKFDYSQDVPSIILYKTEQNGIFTREDAAILLLLNAFGVDIILYNPPGHMDMEPFITEGSYDSHWLEDVVFELEYKEESFFKKMILNGFKKNRRGD</sequence>
<dbReference type="EMBL" id="RZTZ01000002">
    <property type="protein sequence ID" value="RVT65481.1"/>
    <property type="molecule type" value="Genomic_DNA"/>
</dbReference>
<name>A0A437KEE7_9BACI</name>
<reference evidence="2 3" key="1">
    <citation type="submission" date="2019-01" db="EMBL/GenBank/DDBJ databases">
        <title>Bacillus sp. M5HDSG1-1, whole genome shotgun sequence.</title>
        <authorList>
            <person name="Tuo L."/>
        </authorList>
    </citation>
    <scope>NUCLEOTIDE SEQUENCE [LARGE SCALE GENOMIC DNA]</scope>
    <source>
        <strain evidence="2 3">M5HDSG1-1</strain>
    </source>
</reference>
<evidence type="ECO:0000313" key="2">
    <source>
        <dbReference type="EMBL" id="RVT65481.1"/>
    </source>
</evidence>
<proteinExistence type="predicted"/>
<evidence type="ECO:0000313" key="3">
    <source>
        <dbReference type="Proteomes" id="UP000288024"/>
    </source>
</evidence>
<comment type="caution">
    <text evidence="2">The sequence shown here is derived from an EMBL/GenBank/DDBJ whole genome shotgun (WGS) entry which is preliminary data.</text>
</comment>
<dbReference type="InterPro" id="IPR025647">
    <property type="entry name" value="YceG_bac"/>
</dbReference>
<feature type="domain" description="Putative component of 'biosynthetic module'" evidence="1">
    <location>
        <begin position="16"/>
        <end position="272"/>
    </location>
</feature>